<dbReference type="AlphaFoldDB" id="A0A438DCU8"/>
<protein>
    <submittedName>
        <fullName evidence="1">Uncharacterized protein</fullName>
    </submittedName>
</protein>
<accession>A0A438DCU8</accession>
<sequence length="469" mass="52426">METLSRVGCLTNCTHFPFPTSSPIYPPQSHSTRLPSLSVLRTPRPVGELAGEDVLRMFFKERELNGDFISKASDMLWQREVMKFVDAEAGTPPDTPQQPEGVKETEYEGGFLKLTRTQEWVLGDNSAPINKKAIAKVLQDDSERRKRLNLLKYEAQEQTRSLLRLKNPPLSLMVTQNWFWFSKASHQHCSLDGCLQLTSCHHPPQSTVTKSLFYLKPCCLSTLITNCMYCPWPIAKPIHVSASICLTAWATANADLCLSSLSFLALLPMPIIDCSASSNFLTLGPWIRLPCFAPMRPVVTGPCLAHGQCKKMLMWKCLYNNYLAIFCIGIHARIAITYIKGNADLLSFLLQLKREILLLSVGIGTACSGQLLVMQQEFFSAVNSQTDGHFVNLINISLFLPFANRGCRTVCSCLYLQLLYQHADNLSKEAVPQIFMKKKSKKIGIRSQDLEDLLEKTIKGSGIALSSPS</sequence>
<evidence type="ECO:0000313" key="1">
    <source>
        <dbReference type="EMBL" id="RVW33297.1"/>
    </source>
</evidence>
<dbReference type="PANTHER" id="PTHR34118:SF1">
    <property type="entry name" value="NF-KAPPA-B INHIBITOR-LIKE PROTEIN"/>
    <property type="match status" value="1"/>
</dbReference>
<name>A0A438DCU8_VITVI</name>
<comment type="caution">
    <text evidence="1">The sequence shown here is derived from an EMBL/GenBank/DDBJ whole genome shotgun (WGS) entry which is preliminary data.</text>
</comment>
<gene>
    <name evidence="1" type="ORF">CK203_085348</name>
</gene>
<dbReference type="EMBL" id="QGNW01001682">
    <property type="protein sequence ID" value="RVW33297.1"/>
    <property type="molecule type" value="Genomic_DNA"/>
</dbReference>
<evidence type="ECO:0000313" key="2">
    <source>
        <dbReference type="Proteomes" id="UP000288805"/>
    </source>
</evidence>
<dbReference type="Proteomes" id="UP000288805">
    <property type="component" value="Unassembled WGS sequence"/>
</dbReference>
<dbReference type="PANTHER" id="PTHR34118">
    <property type="entry name" value="NF-KAPPA-B INHIBITOR-LIKE PROTEIN-RELATED"/>
    <property type="match status" value="1"/>
</dbReference>
<organism evidence="1 2">
    <name type="scientific">Vitis vinifera</name>
    <name type="common">Grape</name>
    <dbReference type="NCBI Taxonomy" id="29760"/>
    <lineage>
        <taxon>Eukaryota</taxon>
        <taxon>Viridiplantae</taxon>
        <taxon>Streptophyta</taxon>
        <taxon>Embryophyta</taxon>
        <taxon>Tracheophyta</taxon>
        <taxon>Spermatophyta</taxon>
        <taxon>Magnoliopsida</taxon>
        <taxon>eudicotyledons</taxon>
        <taxon>Gunneridae</taxon>
        <taxon>Pentapetalae</taxon>
        <taxon>rosids</taxon>
        <taxon>Vitales</taxon>
        <taxon>Vitaceae</taxon>
        <taxon>Viteae</taxon>
        <taxon>Vitis</taxon>
    </lineage>
</organism>
<proteinExistence type="predicted"/>
<reference evidence="1 2" key="1">
    <citation type="journal article" date="2018" name="PLoS Genet.">
        <title>Population sequencing reveals clonal diversity and ancestral inbreeding in the grapevine cultivar Chardonnay.</title>
        <authorList>
            <person name="Roach M.J."/>
            <person name="Johnson D.L."/>
            <person name="Bohlmann J."/>
            <person name="van Vuuren H.J."/>
            <person name="Jones S.J."/>
            <person name="Pretorius I.S."/>
            <person name="Schmidt S.A."/>
            <person name="Borneman A.R."/>
        </authorList>
    </citation>
    <scope>NUCLEOTIDE SEQUENCE [LARGE SCALE GENOMIC DNA]</scope>
    <source>
        <strain evidence="2">cv. Chardonnay</strain>
        <tissue evidence="1">Leaf</tissue>
    </source>
</reference>